<accession>A0A5N6TD34</accession>
<dbReference type="AlphaFoldDB" id="A0A5N6TD34"/>
<organism evidence="2 3">
    <name type="scientific">Aspergillus avenaceus</name>
    <dbReference type="NCBI Taxonomy" id="36643"/>
    <lineage>
        <taxon>Eukaryota</taxon>
        <taxon>Fungi</taxon>
        <taxon>Dikarya</taxon>
        <taxon>Ascomycota</taxon>
        <taxon>Pezizomycotina</taxon>
        <taxon>Eurotiomycetes</taxon>
        <taxon>Eurotiomycetidae</taxon>
        <taxon>Eurotiales</taxon>
        <taxon>Aspergillaceae</taxon>
        <taxon>Aspergillus</taxon>
        <taxon>Aspergillus subgen. Circumdati</taxon>
    </lineage>
</organism>
<protein>
    <submittedName>
        <fullName evidence="2">Uncharacterized protein</fullName>
    </submittedName>
</protein>
<keyword evidence="1" id="KW-0812">Transmembrane</keyword>
<dbReference type="EMBL" id="ML742581">
    <property type="protein sequence ID" value="KAE8144294.1"/>
    <property type="molecule type" value="Genomic_DNA"/>
</dbReference>
<keyword evidence="3" id="KW-1185">Reference proteome</keyword>
<keyword evidence="1" id="KW-1133">Transmembrane helix</keyword>
<gene>
    <name evidence="2" type="ORF">BDV25DRAFT_167166</name>
</gene>
<name>A0A5N6TD34_ASPAV</name>
<sequence length="60" mass="6600">MRRLKNVSSHTLKTSRGSFCPCQIAPPAEPESLKALYQTMAIIMFSLAIMTGFHFTGPGK</sequence>
<reference evidence="2 3" key="1">
    <citation type="submission" date="2019-04" db="EMBL/GenBank/DDBJ databases">
        <title>Friends and foes A comparative genomics study of 23 Aspergillus species from section Flavi.</title>
        <authorList>
            <consortium name="DOE Joint Genome Institute"/>
            <person name="Kjaerbolling I."/>
            <person name="Vesth T."/>
            <person name="Frisvad J.C."/>
            <person name="Nybo J.L."/>
            <person name="Theobald S."/>
            <person name="Kildgaard S."/>
            <person name="Isbrandt T."/>
            <person name="Kuo A."/>
            <person name="Sato A."/>
            <person name="Lyhne E.K."/>
            <person name="Kogle M.E."/>
            <person name="Wiebenga A."/>
            <person name="Kun R.S."/>
            <person name="Lubbers R.J."/>
            <person name="Makela M.R."/>
            <person name="Barry K."/>
            <person name="Chovatia M."/>
            <person name="Clum A."/>
            <person name="Daum C."/>
            <person name="Haridas S."/>
            <person name="He G."/>
            <person name="LaButti K."/>
            <person name="Lipzen A."/>
            <person name="Mondo S."/>
            <person name="Riley R."/>
            <person name="Salamov A."/>
            <person name="Simmons B.A."/>
            <person name="Magnuson J.K."/>
            <person name="Henrissat B."/>
            <person name="Mortensen U.H."/>
            <person name="Larsen T.O."/>
            <person name="Devries R.P."/>
            <person name="Grigoriev I.V."/>
            <person name="Machida M."/>
            <person name="Baker S.E."/>
            <person name="Andersen M.R."/>
        </authorList>
    </citation>
    <scope>NUCLEOTIDE SEQUENCE [LARGE SCALE GENOMIC DNA]</scope>
    <source>
        <strain evidence="2 3">IBT 18842</strain>
    </source>
</reference>
<keyword evidence="1" id="KW-0472">Membrane</keyword>
<dbReference type="Proteomes" id="UP000325780">
    <property type="component" value="Unassembled WGS sequence"/>
</dbReference>
<evidence type="ECO:0000256" key="1">
    <source>
        <dbReference type="SAM" id="Phobius"/>
    </source>
</evidence>
<proteinExistence type="predicted"/>
<evidence type="ECO:0000313" key="3">
    <source>
        <dbReference type="Proteomes" id="UP000325780"/>
    </source>
</evidence>
<evidence type="ECO:0000313" key="2">
    <source>
        <dbReference type="EMBL" id="KAE8144294.1"/>
    </source>
</evidence>
<feature type="transmembrane region" description="Helical" evidence="1">
    <location>
        <begin position="35"/>
        <end position="55"/>
    </location>
</feature>